<dbReference type="Proteomes" id="UP001295740">
    <property type="component" value="Unassembled WGS sequence"/>
</dbReference>
<dbReference type="EMBL" id="CAUWAG010000008">
    <property type="protein sequence ID" value="CAJ2506202.1"/>
    <property type="molecule type" value="Genomic_DNA"/>
</dbReference>
<organism evidence="1 2">
    <name type="scientific">Anthostomella pinea</name>
    <dbReference type="NCBI Taxonomy" id="933095"/>
    <lineage>
        <taxon>Eukaryota</taxon>
        <taxon>Fungi</taxon>
        <taxon>Dikarya</taxon>
        <taxon>Ascomycota</taxon>
        <taxon>Pezizomycotina</taxon>
        <taxon>Sordariomycetes</taxon>
        <taxon>Xylariomycetidae</taxon>
        <taxon>Xylariales</taxon>
        <taxon>Xylariaceae</taxon>
        <taxon>Anthostomella</taxon>
    </lineage>
</organism>
<dbReference type="InterPro" id="IPR011008">
    <property type="entry name" value="Dimeric_a/b-barrel"/>
</dbReference>
<dbReference type="PANTHER" id="PTHR40257">
    <property type="match status" value="1"/>
</dbReference>
<evidence type="ECO:0000313" key="2">
    <source>
        <dbReference type="Proteomes" id="UP001295740"/>
    </source>
</evidence>
<dbReference type="AlphaFoldDB" id="A0AAI8VKC9"/>
<accession>A0AAI8VKC9</accession>
<dbReference type="SUPFAM" id="SSF54909">
    <property type="entry name" value="Dimeric alpha+beta barrel"/>
    <property type="match status" value="1"/>
</dbReference>
<sequence length="279" mass="30540">MVLCTLHLISLKDGVSHASFLSKLRQNGIKPLVQARPLRWMILPTQLYAGHLLARNTRWDIFLILESPSDSSVSGGGSIPPSIQASDIAASWTATCGASAKMLAEYRTTNAALLHPAPGSVKAPEAPALDPATSGQNLEMTHETASWIAALPPRLRGHPVSMLNLLAFNPGKKDQYKRYGAEFSKRIGSRHGGRVKIVGRVTATEEDQEAGAREAGWDEIAWVHYPSIEHFAAMAASKDYQEVNREYRLGALKDTFIMCMMEVDDHGEVVDVRAGREKL</sequence>
<evidence type="ECO:0000313" key="1">
    <source>
        <dbReference type="EMBL" id="CAJ2506202.1"/>
    </source>
</evidence>
<name>A0AAI8VKC9_9PEZI</name>
<dbReference type="PANTHER" id="PTHR40257:SF1">
    <property type="entry name" value="DUF1330 DOMAIN-CONTAINING PROTEIN"/>
    <property type="match status" value="1"/>
</dbReference>
<dbReference type="Gene3D" id="3.30.70.100">
    <property type="match status" value="1"/>
</dbReference>
<proteinExistence type="predicted"/>
<protein>
    <submittedName>
        <fullName evidence="1">Uu.00g003320.m01.CDS01</fullName>
    </submittedName>
</protein>
<keyword evidence="2" id="KW-1185">Reference proteome</keyword>
<comment type="caution">
    <text evidence="1">The sequence shown here is derived from an EMBL/GenBank/DDBJ whole genome shotgun (WGS) entry which is preliminary data.</text>
</comment>
<gene>
    <name evidence="1" type="ORF">KHLLAP_LOCUS6670</name>
</gene>
<reference evidence="1" key="1">
    <citation type="submission" date="2023-10" db="EMBL/GenBank/DDBJ databases">
        <authorList>
            <person name="Hackl T."/>
        </authorList>
    </citation>
    <scope>NUCLEOTIDE SEQUENCE</scope>
</reference>